<name>A0ABV8PDV3_9SPHI</name>
<evidence type="ECO:0000313" key="2">
    <source>
        <dbReference type="Proteomes" id="UP001595789"/>
    </source>
</evidence>
<dbReference type="EMBL" id="JBHSBW010000016">
    <property type="protein sequence ID" value="MFC4213495.1"/>
    <property type="molecule type" value="Genomic_DNA"/>
</dbReference>
<dbReference type="Proteomes" id="UP001595789">
    <property type="component" value="Unassembled WGS sequence"/>
</dbReference>
<organism evidence="1 2">
    <name type="scientific">Pedobacter lithocola</name>
    <dbReference type="NCBI Taxonomy" id="1908239"/>
    <lineage>
        <taxon>Bacteria</taxon>
        <taxon>Pseudomonadati</taxon>
        <taxon>Bacteroidota</taxon>
        <taxon>Sphingobacteriia</taxon>
        <taxon>Sphingobacteriales</taxon>
        <taxon>Sphingobacteriaceae</taxon>
        <taxon>Pedobacter</taxon>
    </lineage>
</organism>
<dbReference type="RefSeq" id="WP_378988752.1">
    <property type="nucleotide sequence ID" value="NZ_JBHSBW010000016.1"/>
</dbReference>
<evidence type="ECO:0000313" key="1">
    <source>
        <dbReference type="EMBL" id="MFC4213495.1"/>
    </source>
</evidence>
<protein>
    <submittedName>
        <fullName evidence="1">Uncharacterized protein</fullName>
    </submittedName>
</protein>
<reference evidence="2" key="1">
    <citation type="journal article" date="2019" name="Int. J. Syst. Evol. Microbiol.">
        <title>The Global Catalogue of Microorganisms (GCM) 10K type strain sequencing project: providing services to taxonomists for standard genome sequencing and annotation.</title>
        <authorList>
            <consortium name="The Broad Institute Genomics Platform"/>
            <consortium name="The Broad Institute Genome Sequencing Center for Infectious Disease"/>
            <person name="Wu L."/>
            <person name="Ma J."/>
        </authorList>
    </citation>
    <scope>NUCLEOTIDE SEQUENCE [LARGE SCALE GENOMIC DNA]</scope>
    <source>
        <strain evidence="2">CCM 8691</strain>
    </source>
</reference>
<comment type="caution">
    <text evidence="1">The sequence shown here is derived from an EMBL/GenBank/DDBJ whole genome shotgun (WGS) entry which is preliminary data.</text>
</comment>
<accession>A0ABV8PDV3</accession>
<gene>
    <name evidence="1" type="ORF">ACFOWA_20040</name>
</gene>
<proteinExistence type="predicted"/>
<keyword evidence="2" id="KW-1185">Reference proteome</keyword>
<sequence length="94" mass="10763">MKTSEILNYVKGELEGLANSLEVLKQNPLDESISSYKDLAYDLARISCRVKCAIANRDEKGITQIKWRQHQRELKAALKEQSEITTAIFNNEHN</sequence>